<dbReference type="Proteomes" id="UP000679126">
    <property type="component" value="Unassembled WGS sequence"/>
</dbReference>
<dbReference type="EMBL" id="JAGHKP010000003">
    <property type="protein sequence ID" value="MBO9154424.1"/>
    <property type="molecule type" value="Genomic_DNA"/>
</dbReference>
<evidence type="ECO:0000256" key="1">
    <source>
        <dbReference type="SAM" id="Phobius"/>
    </source>
</evidence>
<keyword evidence="4" id="KW-1185">Reference proteome</keyword>
<feature type="domain" description="VIT" evidence="2">
    <location>
        <begin position="316"/>
        <end position="446"/>
    </location>
</feature>
<gene>
    <name evidence="3" type="ORF">J7I43_19515</name>
</gene>
<dbReference type="Pfam" id="PF08487">
    <property type="entry name" value="VIT"/>
    <property type="match status" value="1"/>
</dbReference>
<feature type="transmembrane region" description="Helical" evidence="1">
    <location>
        <begin position="12"/>
        <end position="29"/>
    </location>
</feature>
<feature type="transmembrane region" description="Helical" evidence="1">
    <location>
        <begin position="68"/>
        <end position="85"/>
    </location>
</feature>
<organism evidence="3 4">
    <name type="scientific">Chitinophaga chungangae</name>
    <dbReference type="NCBI Taxonomy" id="2821488"/>
    <lineage>
        <taxon>Bacteria</taxon>
        <taxon>Pseudomonadati</taxon>
        <taxon>Bacteroidota</taxon>
        <taxon>Chitinophagia</taxon>
        <taxon>Chitinophagales</taxon>
        <taxon>Chitinophagaceae</taxon>
        <taxon>Chitinophaga</taxon>
    </lineage>
</organism>
<evidence type="ECO:0000313" key="3">
    <source>
        <dbReference type="EMBL" id="MBO9154424.1"/>
    </source>
</evidence>
<feature type="transmembrane region" description="Helical" evidence="1">
    <location>
        <begin position="97"/>
        <end position="115"/>
    </location>
</feature>
<feature type="transmembrane region" description="Helical" evidence="1">
    <location>
        <begin position="153"/>
        <end position="176"/>
    </location>
</feature>
<evidence type="ECO:0000313" key="4">
    <source>
        <dbReference type="Proteomes" id="UP000679126"/>
    </source>
</evidence>
<dbReference type="NCBIfam" id="TIGR04477">
    <property type="entry name" value="sorted_by_XrtN"/>
    <property type="match status" value="1"/>
</dbReference>
<feature type="transmembrane region" description="Helical" evidence="1">
    <location>
        <begin position="188"/>
        <end position="207"/>
    </location>
</feature>
<dbReference type="InterPro" id="IPR031005">
    <property type="entry name" value="Sorted_by_XrtN"/>
</dbReference>
<keyword evidence="1" id="KW-0812">Transmembrane</keyword>
<feature type="transmembrane region" description="Helical" evidence="1">
    <location>
        <begin position="41"/>
        <end position="61"/>
    </location>
</feature>
<feature type="transmembrane region" description="Helical" evidence="1">
    <location>
        <begin position="127"/>
        <end position="147"/>
    </location>
</feature>
<sequence length="836" mass="94694">MELRRKLTDPRYLFYLVTLILSLILLFIGQTFMPGNTENSLIFAFAHFIPAVGALVGLIWVKKDERKDYSVIVWLLFFVSCYALNRYANVFNATTPWFAVYLVITSASLLMFRYTDHLPQWARTITGMLAGLALIAYIYLSLFLFPLYPMSVIALIALGLSIHTFVPLILCLVVGWNLSRRRLWKSGLSGMGLGLAAIIIFSMLYNLQLSKLTHIYNRQQVRGNGRLPAWIEAARQLKGGFVMERVLKTGIVYREATGSLSDILGEFSFRGIGNFNWENETEHDPLVVIASMFFPGRPALPAERIKILEAMYDKRHQGEERLWSGNSLHTSYVSTQVKIWPELHLAYTEKALTVTNSERWGMQEAIYTFQLPEGGVVTSLSLWIDGKEEKGILTAKGLADTAYRTIVGRERRDPSLVRWQEGNRVSVRVFPVNGGETRMFRIGVTAPLSVENGRLQYDNITFQGPPLRFTTEDASIELAGKSEGFTPPAGFRRSGAGWEREGRYRKDWHLQMNNTPIRPNTFSFNGNSYSIRPYKLQRKPVRTDVIYLDVNAAWSRSEFDETLKLTGKRRVMVSLNDQLTDVRDDNKDDLFYALHCQRFSLFPVQDIIDPEHALVVTKNLPFSPSLRDLEDSRFRKELDTWLADSSLPKIRLMNLGAAGLPPYLKTLKESRVFRYEQGGLLQLAVLLSTNTFAEDAETADRVVIDQAQAVVERTLADSTAAQNAVRAPDHLMRIFAYNHIVSRKGKGLITSSGTEEALVNVAKEAYVVSPVSSLIVLETQNDYDRFGIKDEGNSLKNASLKSKGAVPEPHEWALIVIVLLSLTWFIYQRKWKPANA</sequence>
<dbReference type="InterPro" id="IPR013694">
    <property type="entry name" value="VIT"/>
</dbReference>
<accession>A0ABS3YIA2</accession>
<name>A0ABS3YIA2_9BACT</name>
<keyword evidence="1" id="KW-1133">Transmembrane helix</keyword>
<dbReference type="PROSITE" id="PS51468">
    <property type="entry name" value="VIT"/>
    <property type="match status" value="1"/>
</dbReference>
<proteinExistence type="predicted"/>
<protein>
    <submittedName>
        <fullName evidence="3">XrtN system VIT domain-containing protein</fullName>
    </submittedName>
</protein>
<evidence type="ECO:0000259" key="2">
    <source>
        <dbReference type="PROSITE" id="PS51468"/>
    </source>
</evidence>
<comment type="caution">
    <text evidence="3">The sequence shown here is derived from an EMBL/GenBank/DDBJ whole genome shotgun (WGS) entry which is preliminary data.</text>
</comment>
<dbReference type="RefSeq" id="WP_209147541.1">
    <property type="nucleotide sequence ID" value="NZ_JAGHKP010000003.1"/>
</dbReference>
<keyword evidence="1" id="KW-0472">Membrane</keyword>
<reference evidence="4" key="1">
    <citation type="submission" date="2021-03" db="EMBL/GenBank/DDBJ databases">
        <title>Assistant Professor.</title>
        <authorList>
            <person name="Huq M.A."/>
        </authorList>
    </citation>
    <scope>NUCLEOTIDE SEQUENCE [LARGE SCALE GENOMIC DNA]</scope>
    <source>
        <strain evidence="4">MAH-28</strain>
    </source>
</reference>